<protein>
    <submittedName>
        <fullName evidence="2">Uncharacterized protein</fullName>
    </submittedName>
</protein>
<dbReference type="AlphaFoldDB" id="A0A3L6E0S8"/>
<accession>A0A3L6E0S8</accession>
<sequence length="29" mass="3274">LFCNKPDQSNLHGTAHKVPPPPRRCLHLP</sequence>
<feature type="compositionally biased region" description="Polar residues" evidence="1">
    <location>
        <begin position="1"/>
        <end position="12"/>
    </location>
</feature>
<comment type="caution">
    <text evidence="2">The sequence shown here is derived from an EMBL/GenBank/DDBJ whole genome shotgun (WGS) entry which is preliminary data.</text>
</comment>
<gene>
    <name evidence="2" type="ORF">Zm00014a_021075</name>
</gene>
<evidence type="ECO:0000313" key="2">
    <source>
        <dbReference type="EMBL" id="PWZ14510.1"/>
    </source>
</evidence>
<dbReference type="EMBL" id="NCVQ01000008">
    <property type="protein sequence ID" value="PWZ14510.1"/>
    <property type="molecule type" value="Genomic_DNA"/>
</dbReference>
<organism evidence="2 3">
    <name type="scientific">Zea mays</name>
    <name type="common">Maize</name>
    <dbReference type="NCBI Taxonomy" id="4577"/>
    <lineage>
        <taxon>Eukaryota</taxon>
        <taxon>Viridiplantae</taxon>
        <taxon>Streptophyta</taxon>
        <taxon>Embryophyta</taxon>
        <taxon>Tracheophyta</taxon>
        <taxon>Spermatophyta</taxon>
        <taxon>Magnoliopsida</taxon>
        <taxon>Liliopsida</taxon>
        <taxon>Poales</taxon>
        <taxon>Poaceae</taxon>
        <taxon>PACMAD clade</taxon>
        <taxon>Panicoideae</taxon>
        <taxon>Andropogonodae</taxon>
        <taxon>Andropogoneae</taxon>
        <taxon>Tripsacinae</taxon>
        <taxon>Zea</taxon>
    </lineage>
</organism>
<proteinExistence type="predicted"/>
<evidence type="ECO:0000313" key="3">
    <source>
        <dbReference type="Proteomes" id="UP000251960"/>
    </source>
</evidence>
<evidence type="ECO:0000256" key="1">
    <source>
        <dbReference type="SAM" id="MobiDB-lite"/>
    </source>
</evidence>
<feature type="non-terminal residue" evidence="2">
    <location>
        <position position="1"/>
    </location>
</feature>
<reference evidence="2 3" key="1">
    <citation type="journal article" date="2018" name="Nat. Genet.">
        <title>Extensive intraspecific gene order and gene structural variations between Mo17 and other maize genomes.</title>
        <authorList>
            <person name="Sun S."/>
            <person name="Zhou Y."/>
            <person name="Chen J."/>
            <person name="Shi J."/>
            <person name="Zhao H."/>
            <person name="Zhao H."/>
            <person name="Song W."/>
            <person name="Zhang M."/>
            <person name="Cui Y."/>
            <person name="Dong X."/>
            <person name="Liu H."/>
            <person name="Ma X."/>
            <person name="Jiao Y."/>
            <person name="Wang B."/>
            <person name="Wei X."/>
            <person name="Stein J.C."/>
            <person name="Glaubitz J.C."/>
            <person name="Lu F."/>
            <person name="Yu G."/>
            <person name="Liang C."/>
            <person name="Fengler K."/>
            <person name="Li B."/>
            <person name="Rafalski A."/>
            <person name="Schnable P.S."/>
            <person name="Ware D.H."/>
            <person name="Buckler E.S."/>
            <person name="Lai J."/>
        </authorList>
    </citation>
    <scope>NUCLEOTIDE SEQUENCE [LARGE SCALE GENOMIC DNA]</scope>
    <source>
        <strain evidence="3">cv. Missouri 17</strain>
        <tissue evidence="2">Seedling</tissue>
    </source>
</reference>
<name>A0A3L6E0S8_MAIZE</name>
<feature type="region of interest" description="Disordered" evidence="1">
    <location>
        <begin position="1"/>
        <end position="29"/>
    </location>
</feature>
<dbReference type="Proteomes" id="UP000251960">
    <property type="component" value="Chromosome 7"/>
</dbReference>